<proteinExistence type="predicted"/>
<dbReference type="Proteomes" id="UP001271249">
    <property type="component" value="Unassembled WGS sequence"/>
</dbReference>
<accession>A0ABU4Z109</accession>
<name>A0ABU4Z109_9HYPH</name>
<dbReference type="RefSeq" id="WP_320226883.1">
    <property type="nucleotide sequence ID" value="NZ_JAVIJC010000014.1"/>
</dbReference>
<comment type="caution">
    <text evidence="1">The sequence shown here is derived from an EMBL/GenBank/DDBJ whole genome shotgun (WGS) entry which is preliminary data.</text>
</comment>
<gene>
    <name evidence="1" type="ORF">RFN29_15085</name>
</gene>
<dbReference type="EMBL" id="JAVIJC010000014">
    <property type="protein sequence ID" value="MDX8492901.1"/>
    <property type="molecule type" value="Genomic_DNA"/>
</dbReference>
<keyword evidence="2" id="KW-1185">Reference proteome</keyword>
<protein>
    <submittedName>
        <fullName evidence="1">Uncharacterized protein</fullName>
    </submittedName>
</protein>
<sequence>MRAEWSIVEALIQAHIAASNKKWKAYEASQLAYTARLAMLTAFVEGKSPADCAAAARERIEQ</sequence>
<reference evidence="1 2" key="1">
    <citation type="submission" date="2023-08" db="EMBL/GenBank/DDBJ databases">
        <title>Implementing the SeqCode for naming new Mesorhizobium species isolated from Vachellia karroo root nodules.</title>
        <authorList>
            <person name="Van Lill M."/>
        </authorList>
    </citation>
    <scope>NUCLEOTIDE SEQUENCE [LARGE SCALE GENOMIC DNA]</scope>
    <source>
        <strain evidence="1 2">VK22B</strain>
    </source>
</reference>
<evidence type="ECO:0000313" key="2">
    <source>
        <dbReference type="Proteomes" id="UP001271249"/>
    </source>
</evidence>
<evidence type="ECO:0000313" key="1">
    <source>
        <dbReference type="EMBL" id="MDX8492901.1"/>
    </source>
</evidence>
<organism evidence="1 2">
    <name type="scientific">Mesorhizobium captivum</name>
    <dbReference type="NCBI Taxonomy" id="3072319"/>
    <lineage>
        <taxon>Bacteria</taxon>
        <taxon>Pseudomonadati</taxon>
        <taxon>Pseudomonadota</taxon>
        <taxon>Alphaproteobacteria</taxon>
        <taxon>Hyphomicrobiales</taxon>
        <taxon>Phyllobacteriaceae</taxon>
        <taxon>Mesorhizobium</taxon>
    </lineage>
</organism>